<dbReference type="PANTHER" id="PTHR19211">
    <property type="entry name" value="ATP-BINDING TRANSPORT PROTEIN-RELATED"/>
    <property type="match status" value="1"/>
</dbReference>
<protein>
    <recommendedName>
        <fullName evidence="2">ABC transporter domain-containing protein</fullName>
    </recommendedName>
</protein>
<evidence type="ECO:0000313" key="3">
    <source>
        <dbReference type="EMBL" id="RZC45371.1"/>
    </source>
</evidence>
<dbReference type="InterPro" id="IPR003439">
    <property type="entry name" value="ABC_transporter-like_ATP-bd"/>
</dbReference>
<reference evidence="3 4" key="1">
    <citation type="journal article" date="2018" name="Science">
        <title>The opium poppy genome and morphinan production.</title>
        <authorList>
            <person name="Guo L."/>
            <person name="Winzer T."/>
            <person name="Yang X."/>
            <person name="Li Y."/>
            <person name="Ning Z."/>
            <person name="He Z."/>
            <person name="Teodor R."/>
            <person name="Lu Y."/>
            <person name="Bowser T.A."/>
            <person name="Graham I.A."/>
            <person name="Ye K."/>
        </authorList>
    </citation>
    <scope>NUCLEOTIDE SEQUENCE [LARGE SCALE GENOMIC DNA]</scope>
    <source>
        <strain evidence="4">cv. HN1</strain>
        <tissue evidence="3">Leaves</tissue>
    </source>
</reference>
<proteinExistence type="predicted"/>
<evidence type="ECO:0000313" key="4">
    <source>
        <dbReference type="Proteomes" id="UP000316621"/>
    </source>
</evidence>
<dbReference type="EMBL" id="CM010715">
    <property type="protein sequence ID" value="RZC45371.1"/>
    <property type="molecule type" value="Genomic_DNA"/>
</dbReference>
<dbReference type="Gene3D" id="3.40.50.300">
    <property type="entry name" value="P-loop containing nucleotide triphosphate hydrolases"/>
    <property type="match status" value="2"/>
</dbReference>
<dbReference type="InterPro" id="IPR027417">
    <property type="entry name" value="P-loop_NTPase"/>
</dbReference>
<dbReference type="PANTHER" id="PTHR19211:SF14">
    <property type="entry name" value="ATP-BINDING CASSETTE SUB-FAMILY F MEMBER 1"/>
    <property type="match status" value="1"/>
</dbReference>
<dbReference type="SUPFAM" id="SSF52540">
    <property type="entry name" value="P-loop containing nucleoside triphosphate hydrolases"/>
    <property type="match status" value="2"/>
</dbReference>
<accession>A0A4Y7ICJ3</accession>
<keyword evidence="1" id="KW-0677">Repeat</keyword>
<dbReference type="Pfam" id="PF00005">
    <property type="entry name" value="ABC_tran"/>
    <property type="match status" value="1"/>
</dbReference>
<evidence type="ECO:0000256" key="1">
    <source>
        <dbReference type="ARBA" id="ARBA00022737"/>
    </source>
</evidence>
<keyword evidence="4" id="KW-1185">Reference proteome</keyword>
<dbReference type="STRING" id="3469.A0A4Y7ICJ3"/>
<name>A0A4Y7ICJ3_PAPSO</name>
<dbReference type="GO" id="GO:0005524">
    <property type="term" value="F:ATP binding"/>
    <property type="evidence" value="ECO:0007669"/>
    <property type="project" value="InterPro"/>
</dbReference>
<dbReference type="InterPro" id="IPR050611">
    <property type="entry name" value="ABCF"/>
</dbReference>
<dbReference type="Proteomes" id="UP000316621">
    <property type="component" value="Chromosome 1"/>
</dbReference>
<gene>
    <name evidence="3" type="ORF">C5167_038316</name>
</gene>
<feature type="domain" description="ABC transporter" evidence="2">
    <location>
        <begin position="209"/>
        <end position="250"/>
    </location>
</feature>
<sequence>MKNSSNSAKKLRVATLQNLSIDGDEEYDNKDDDMGEKLVESYERLQVIRADAAESQVSKILAGLGFTKDMQVRATRSFSGGWRMRISLSRELSVQPTFYNLMSLPNILISVLVSGWNNTCVLGRRHSLWSLTTAQQKKVKERVEFIAKKEPKSKGKGKVDEDELTTESPKKWRDYSVEFHFPEPTELTPPLMHLIDVNFSYPNKNDFRLSNVDVGIDMGTRVAILVLNGAGKSTLLNFLVGDLIPTEGRLKRVRN</sequence>
<dbReference type="GO" id="GO:0016887">
    <property type="term" value="F:ATP hydrolysis activity"/>
    <property type="evidence" value="ECO:0007669"/>
    <property type="project" value="InterPro"/>
</dbReference>
<organism evidence="3 4">
    <name type="scientific">Papaver somniferum</name>
    <name type="common">Opium poppy</name>
    <dbReference type="NCBI Taxonomy" id="3469"/>
    <lineage>
        <taxon>Eukaryota</taxon>
        <taxon>Viridiplantae</taxon>
        <taxon>Streptophyta</taxon>
        <taxon>Embryophyta</taxon>
        <taxon>Tracheophyta</taxon>
        <taxon>Spermatophyta</taxon>
        <taxon>Magnoliopsida</taxon>
        <taxon>Ranunculales</taxon>
        <taxon>Papaveraceae</taxon>
        <taxon>Papaveroideae</taxon>
        <taxon>Papaver</taxon>
    </lineage>
</organism>
<evidence type="ECO:0000259" key="2">
    <source>
        <dbReference type="Pfam" id="PF00005"/>
    </source>
</evidence>
<dbReference type="AlphaFoldDB" id="A0A4Y7ICJ3"/>
<dbReference type="Gramene" id="RZC45371">
    <property type="protein sequence ID" value="RZC45371"/>
    <property type="gene ID" value="C5167_038316"/>
</dbReference>